<reference evidence="4 5" key="1">
    <citation type="submission" date="2020-08" db="EMBL/GenBank/DDBJ databases">
        <authorList>
            <person name="Liu C."/>
            <person name="Sun Q."/>
        </authorList>
    </citation>
    <scope>NUCLEOTIDE SEQUENCE [LARGE SCALE GENOMIC DNA]</scope>
    <source>
        <strain evidence="4 5">NSJ-4</strain>
    </source>
</reference>
<dbReference type="AlphaFoldDB" id="A0A7G9FMP6"/>
<evidence type="ECO:0000256" key="2">
    <source>
        <dbReference type="ARBA" id="ARBA00022898"/>
    </source>
</evidence>
<dbReference type="SUPFAM" id="SSF53383">
    <property type="entry name" value="PLP-dependent transferases"/>
    <property type="match status" value="1"/>
</dbReference>
<sequence length="445" mass="49193">MHKQWIKDGLSEYLSDAHAVWHMPGHKRKACYGDFQDAFLAWDVTEVPGTDDLYLPEGFIGDSLAMLKEIYQTCGTYYVVNGATGGIFTAIAACTKPGDAILIAKNCHKSVYNAAAMLQRQTIYVEPTWKKEAEDAFAFTSFIDGYVDADDVERLCESHPEIAAVVVTSPTYEGVISDIAQIARVAHAHHVRVIVDEAHGAHLPFLKPEYSAIRMGADVVVQSLHKTLPAMTQTAVIHVCTEELVKPVEQALEIFLSSSPSYIFMMNMEAAICYMADHDFTEYENNLREFRENCAKLPQITMIEKEAVCAAGAYGYDETRLVYSAAVPGPELLAMLADKGDVVCEMAGRKHVVLISTVRDGQEDFEQLYRTLQMCDVALTKEGDHEKERCAGQEELQKLAGTLARAPIYVYPPGSYIVNTGEIITAETVEKLCAYQAAGLHIRGI</sequence>
<dbReference type="Pfam" id="PF01276">
    <property type="entry name" value="OKR_DC_1"/>
    <property type="match status" value="1"/>
</dbReference>
<keyword evidence="2" id="KW-0663">Pyridoxal phosphate</keyword>
<dbReference type="Gene3D" id="3.40.640.10">
    <property type="entry name" value="Type I PLP-dependent aspartate aminotransferase-like (Major domain)"/>
    <property type="match status" value="1"/>
</dbReference>
<dbReference type="Gene3D" id="3.90.105.10">
    <property type="entry name" value="Molybdopterin biosynthesis moea protein, domain 2"/>
    <property type="match status" value="1"/>
</dbReference>
<name>A0A7G9FMP6_9FIRM</name>
<dbReference type="RefSeq" id="WP_182428849.1">
    <property type="nucleotide sequence ID" value="NZ_CP060632.1"/>
</dbReference>
<evidence type="ECO:0000313" key="5">
    <source>
        <dbReference type="Proteomes" id="UP000515819"/>
    </source>
</evidence>
<dbReference type="GO" id="GO:0008483">
    <property type="term" value="F:transaminase activity"/>
    <property type="evidence" value="ECO:0007669"/>
    <property type="project" value="UniProtKB-KW"/>
</dbReference>
<feature type="domain" description="Orn/Lys/Arg decarboxylases family 1 pyridoxal-P attachment site" evidence="3">
    <location>
        <begin position="8"/>
        <end position="277"/>
    </location>
</feature>
<evidence type="ECO:0000259" key="3">
    <source>
        <dbReference type="Pfam" id="PF01276"/>
    </source>
</evidence>
<dbReference type="PANTHER" id="PTHR43277:SF3">
    <property type="entry name" value="DECARBOXYLASE, PUTATIVE-RELATED"/>
    <property type="match status" value="1"/>
</dbReference>
<accession>A0A7G9FMP6</accession>
<dbReference type="PANTHER" id="PTHR43277">
    <property type="entry name" value="ARGININE DECARBOXYLASE"/>
    <property type="match status" value="1"/>
</dbReference>
<evidence type="ECO:0000313" key="4">
    <source>
        <dbReference type="EMBL" id="QNL99827.1"/>
    </source>
</evidence>
<evidence type="ECO:0000256" key="1">
    <source>
        <dbReference type="ARBA" id="ARBA00001933"/>
    </source>
</evidence>
<dbReference type="SUPFAM" id="SSF55904">
    <property type="entry name" value="Ornithine decarboxylase C-terminal domain"/>
    <property type="match status" value="1"/>
</dbReference>
<dbReference type="InterPro" id="IPR015424">
    <property type="entry name" value="PyrdxlP-dep_Trfase"/>
</dbReference>
<comment type="cofactor">
    <cofactor evidence="1">
        <name>pyridoxal 5'-phosphate</name>
        <dbReference type="ChEBI" id="CHEBI:597326"/>
    </cofactor>
</comment>
<dbReference type="EMBL" id="CP060632">
    <property type="protein sequence ID" value="QNL99827.1"/>
    <property type="molecule type" value="Genomic_DNA"/>
</dbReference>
<dbReference type="InterPro" id="IPR052357">
    <property type="entry name" value="Orn_Lys_Arg_decarboxylase-I"/>
</dbReference>
<keyword evidence="4" id="KW-0808">Transferase</keyword>
<dbReference type="InterPro" id="IPR036633">
    <property type="entry name" value="Prn/Lys/Arg_de-COase_C_sf"/>
</dbReference>
<proteinExistence type="predicted"/>
<keyword evidence="4" id="KW-0032">Aminotransferase</keyword>
<protein>
    <submittedName>
        <fullName evidence="4">Aminotransferase class I/II-fold pyridoxal phosphate-dependent enzyme</fullName>
    </submittedName>
</protein>
<dbReference type="InterPro" id="IPR000310">
    <property type="entry name" value="Orn/Lys/Arg_deCO2ase_major_dom"/>
</dbReference>
<gene>
    <name evidence="4" type="ORF">H9Q76_00510</name>
</gene>
<dbReference type="KEGG" id="wcp:H9Q76_00510"/>
<keyword evidence="5" id="KW-1185">Reference proteome</keyword>
<dbReference type="InterPro" id="IPR015421">
    <property type="entry name" value="PyrdxlP-dep_Trfase_major"/>
</dbReference>
<organism evidence="4 5">
    <name type="scientific">Wujia chipingensis</name>
    <dbReference type="NCBI Taxonomy" id="2763670"/>
    <lineage>
        <taxon>Bacteria</taxon>
        <taxon>Bacillati</taxon>
        <taxon>Bacillota</taxon>
        <taxon>Clostridia</taxon>
        <taxon>Lachnospirales</taxon>
        <taxon>Lachnospiraceae</taxon>
        <taxon>Wujia</taxon>
    </lineage>
</organism>
<dbReference type="Proteomes" id="UP000515819">
    <property type="component" value="Chromosome"/>
</dbReference>